<dbReference type="InterPro" id="IPR036249">
    <property type="entry name" value="Thioredoxin-like_sf"/>
</dbReference>
<keyword evidence="4" id="KW-1185">Reference proteome</keyword>
<name>A0A0G3EFU5_9BACT</name>
<feature type="region of interest" description="Disordered" evidence="1">
    <location>
        <begin position="1"/>
        <end position="26"/>
    </location>
</feature>
<dbReference type="CDD" id="cd02955">
    <property type="entry name" value="SSP411"/>
    <property type="match status" value="1"/>
</dbReference>
<dbReference type="InterPro" id="IPR012341">
    <property type="entry name" value="6hp_glycosidase-like_sf"/>
</dbReference>
<dbReference type="PANTHER" id="PTHR42899:SF1">
    <property type="entry name" value="SPERMATOGENESIS-ASSOCIATED PROTEIN 20"/>
    <property type="match status" value="1"/>
</dbReference>
<sequence length="719" mass="80384">MTTPRHDGTRTLPTPEERAALPPDGGQGFNRLIHEHSPYLLQHARNPVDWYPWGEEAFAKAHSEDKPVFLSIGYATCHWCHVMEHESFENAEVADLMNKAFICIKVDREERPDIDGVYMTVCQMLTGSGGWPLTVVMTPDKKPFFAGTYFPREGRFGRIGMLELVPRLSDAWSSQRQKLGASADEITTGLQRIGQPEPGEDLETAQLSVAFQSFVSRFDTEYGGFGRAPKFPAPHNLMFLLRHWHRTGEEQALRMVEETLQAMRRGGIWDHIGFGFHRYSTDREWLVPHFEKMLYDQALLVMAYTEAWQATGKSEYETTAREILTYVLRDMTDPAGGFYSAEDADSEGEEGKFYVWTLAELESVLGARESAFVADVYNVQAGGNFTDEISGHRTGASILHLRLPLARIAGHTQQTEQELRQRLESSRTKLLEAREKRVQPLRDDKIMTDWNGLVMAALAKAGSAFEDQHYTEAARQCAHFILNEMRTDGRLLHRFRKGEAAIGGHLDDYAFLVWGLLELYEATFDPGWLREAQDLHAVQVEHFLDKESGGFFFTANDAEKLLARRKEIYDGAIPSGNSVCMLNMLRLGRLTGEPEYEAHAAALGRAFSGSVEQPSAHTMLMCALDFATGPTFEVVIAGDPAAPDTKALVAGLRQRFIPNKVAMLRPVGGASTDEPLPDHVSAYSPVDGKAAAYVCRKFQCLPPITNGAQMVEILTGEVD</sequence>
<protein>
    <submittedName>
        <fullName evidence="3">Thioredoxin-related protein</fullName>
    </submittedName>
</protein>
<feature type="domain" description="Spermatogenesis-associated protein 20-like TRX" evidence="2">
    <location>
        <begin position="30"/>
        <end position="190"/>
    </location>
</feature>
<dbReference type="Gene3D" id="3.40.30.10">
    <property type="entry name" value="Glutaredoxin"/>
    <property type="match status" value="1"/>
</dbReference>
<evidence type="ECO:0000313" key="3">
    <source>
        <dbReference type="EMBL" id="AKJ65233.1"/>
    </source>
</evidence>
<dbReference type="STRING" id="1307763.L21SP4_01999"/>
<dbReference type="KEGG" id="vbl:L21SP4_01999"/>
<reference evidence="4" key="1">
    <citation type="submission" date="2015-02" db="EMBL/GenBank/DDBJ databases">
        <title>Description and complete genome sequence of the first cultured representative of the subdivision 5 of the Verrucomicrobia phylum.</title>
        <authorList>
            <person name="Spring S."/>
            <person name="Bunk B."/>
            <person name="Sproer C."/>
            <person name="Klenk H.-P."/>
        </authorList>
    </citation>
    <scope>NUCLEOTIDE SEQUENCE [LARGE SCALE GENOMIC DNA]</scope>
    <source>
        <strain evidence="4">L21-Fru-AB</strain>
    </source>
</reference>
<organism evidence="3 4">
    <name type="scientific">Kiritimatiella glycovorans</name>
    <dbReference type="NCBI Taxonomy" id="1307763"/>
    <lineage>
        <taxon>Bacteria</taxon>
        <taxon>Pseudomonadati</taxon>
        <taxon>Kiritimatiellota</taxon>
        <taxon>Kiritimatiellia</taxon>
        <taxon>Kiritimatiellales</taxon>
        <taxon>Kiritimatiellaceae</taxon>
        <taxon>Kiritimatiella</taxon>
    </lineage>
</organism>
<feature type="compositionally biased region" description="Basic and acidic residues" evidence="1">
    <location>
        <begin position="1"/>
        <end position="19"/>
    </location>
</feature>
<dbReference type="PANTHER" id="PTHR42899">
    <property type="entry name" value="SPERMATOGENESIS-ASSOCIATED PROTEIN 20"/>
    <property type="match status" value="1"/>
</dbReference>
<proteinExistence type="predicted"/>
<gene>
    <name evidence="3" type="ORF">L21SP4_01999</name>
</gene>
<dbReference type="InterPro" id="IPR004879">
    <property type="entry name" value="Ssp411-like_TRX"/>
</dbReference>
<dbReference type="InterPro" id="IPR024705">
    <property type="entry name" value="Ssp411"/>
</dbReference>
<dbReference type="SUPFAM" id="SSF52833">
    <property type="entry name" value="Thioredoxin-like"/>
    <property type="match status" value="1"/>
</dbReference>
<dbReference type="OrthoDB" id="9762614at2"/>
<dbReference type="SUPFAM" id="SSF48208">
    <property type="entry name" value="Six-hairpin glycosidases"/>
    <property type="match status" value="1"/>
</dbReference>
<evidence type="ECO:0000313" key="4">
    <source>
        <dbReference type="Proteomes" id="UP000035268"/>
    </source>
</evidence>
<dbReference type="RefSeq" id="WP_082116680.1">
    <property type="nucleotide sequence ID" value="NZ_CP010904.1"/>
</dbReference>
<accession>A0A0G3EFU5</accession>
<dbReference type="Proteomes" id="UP000035268">
    <property type="component" value="Chromosome"/>
</dbReference>
<dbReference type="PATRIC" id="fig|1609981.3.peg.2079"/>
<dbReference type="AlphaFoldDB" id="A0A0G3EFU5"/>
<dbReference type="Gene3D" id="1.50.10.10">
    <property type="match status" value="2"/>
</dbReference>
<evidence type="ECO:0000256" key="1">
    <source>
        <dbReference type="SAM" id="MobiDB-lite"/>
    </source>
</evidence>
<dbReference type="EMBL" id="CP010904">
    <property type="protein sequence ID" value="AKJ65233.1"/>
    <property type="molecule type" value="Genomic_DNA"/>
</dbReference>
<reference evidence="3 4" key="2">
    <citation type="journal article" date="2016" name="ISME J.">
        <title>Characterization of the first cultured representative of Verrucomicrobia subdivision 5 indicates the proposal of a novel phylum.</title>
        <authorList>
            <person name="Spring S."/>
            <person name="Bunk B."/>
            <person name="Sproer C."/>
            <person name="Schumann P."/>
            <person name="Rohde M."/>
            <person name="Tindall B.J."/>
            <person name="Klenk H.P."/>
        </authorList>
    </citation>
    <scope>NUCLEOTIDE SEQUENCE [LARGE SCALE GENOMIC DNA]</scope>
    <source>
        <strain evidence="3 4">L21-Fru-AB</strain>
    </source>
</reference>
<dbReference type="GO" id="GO:0005975">
    <property type="term" value="P:carbohydrate metabolic process"/>
    <property type="evidence" value="ECO:0007669"/>
    <property type="project" value="InterPro"/>
</dbReference>
<dbReference type="InterPro" id="IPR008928">
    <property type="entry name" value="6-hairpin_glycosidase_sf"/>
</dbReference>
<dbReference type="PIRSF" id="PIRSF006402">
    <property type="entry name" value="UCP006402_thioredoxin"/>
    <property type="match status" value="1"/>
</dbReference>
<dbReference type="Pfam" id="PF03190">
    <property type="entry name" value="Thioredox_DsbH"/>
    <property type="match status" value="1"/>
</dbReference>
<evidence type="ECO:0000259" key="2">
    <source>
        <dbReference type="Pfam" id="PF03190"/>
    </source>
</evidence>